<keyword evidence="1" id="KW-0597">Phosphoprotein</keyword>
<evidence type="ECO:0000259" key="2">
    <source>
        <dbReference type="PROSITE" id="PS50110"/>
    </source>
</evidence>
<dbReference type="InterPro" id="IPR001789">
    <property type="entry name" value="Sig_transdc_resp-reg_receiver"/>
</dbReference>
<protein>
    <submittedName>
        <fullName evidence="3">Response regulator receiver domain-containing protein</fullName>
    </submittedName>
</protein>
<dbReference type="EMBL" id="FODT01000010">
    <property type="protein sequence ID" value="SEP21723.1"/>
    <property type="molecule type" value="Genomic_DNA"/>
</dbReference>
<feature type="domain" description="Response regulatory" evidence="2">
    <location>
        <begin position="1"/>
        <end position="63"/>
    </location>
</feature>
<dbReference type="Gene3D" id="3.40.50.2300">
    <property type="match status" value="1"/>
</dbReference>
<accession>A0A1H8W2H2</accession>
<evidence type="ECO:0000313" key="4">
    <source>
        <dbReference type="Proteomes" id="UP000199615"/>
    </source>
</evidence>
<dbReference type="PROSITE" id="PS50110">
    <property type="entry name" value="RESPONSE_REGULATORY"/>
    <property type="match status" value="1"/>
</dbReference>
<dbReference type="GO" id="GO:0000160">
    <property type="term" value="P:phosphorelay signal transduction system"/>
    <property type="evidence" value="ECO:0007669"/>
    <property type="project" value="InterPro"/>
</dbReference>
<gene>
    <name evidence="3" type="ORF">SAMN05444123_110141</name>
</gene>
<dbReference type="Proteomes" id="UP000199615">
    <property type="component" value="Unassembled WGS sequence"/>
</dbReference>
<name>A0A1H8W2H2_9BRAD</name>
<dbReference type="InterPro" id="IPR011006">
    <property type="entry name" value="CheY-like_superfamily"/>
</dbReference>
<evidence type="ECO:0000256" key="1">
    <source>
        <dbReference type="PROSITE-ProRule" id="PRU00169"/>
    </source>
</evidence>
<dbReference type="SUPFAM" id="SSF52172">
    <property type="entry name" value="CheY-like"/>
    <property type="match status" value="1"/>
</dbReference>
<keyword evidence="4" id="KW-1185">Reference proteome</keyword>
<dbReference type="Pfam" id="PF00072">
    <property type="entry name" value="Response_reg"/>
    <property type="match status" value="1"/>
</dbReference>
<sequence length="63" mass="6935">MGALDLVLAAGYEALEARNADEAIRVLETRDDVDLVFTDVQMPGTMNGIKLSHYIRDRWVAAG</sequence>
<evidence type="ECO:0000313" key="3">
    <source>
        <dbReference type="EMBL" id="SEP21723.1"/>
    </source>
</evidence>
<organism evidence="3 4">
    <name type="scientific">Rhodopseudomonas pseudopalustris</name>
    <dbReference type="NCBI Taxonomy" id="1513892"/>
    <lineage>
        <taxon>Bacteria</taxon>
        <taxon>Pseudomonadati</taxon>
        <taxon>Pseudomonadota</taxon>
        <taxon>Alphaproteobacteria</taxon>
        <taxon>Hyphomicrobiales</taxon>
        <taxon>Nitrobacteraceae</taxon>
        <taxon>Rhodopseudomonas</taxon>
    </lineage>
</organism>
<feature type="modified residue" description="4-aspartylphosphate" evidence="1">
    <location>
        <position position="39"/>
    </location>
</feature>
<proteinExistence type="predicted"/>
<reference evidence="4" key="1">
    <citation type="submission" date="2016-10" db="EMBL/GenBank/DDBJ databases">
        <authorList>
            <person name="Varghese N."/>
            <person name="Submissions S."/>
        </authorList>
    </citation>
    <scope>NUCLEOTIDE SEQUENCE [LARGE SCALE GENOMIC DNA]</scope>
    <source>
        <strain evidence="4">DSM 123</strain>
    </source>
</reference>
<dbReference type="AlphaFoldDB" id="A0A1H8W2H2"/>